<evidence type="ECO:0000313" key="2">
    <source>
        <dbReference type="EMBL" id="KAF7505629.1"/>
    </source>
</evidence>
<dbReference type="AlphaFoldDB" id="A0A8H7E024"/>
<evidence type="ECO:0000256" key="1">
    <source>
        <dbReference type="SAM" id="Phobius"/>
    </source>
</evidence>
<feature type="transmembrane region" description="Helical" evidence="1">
    <location>
        <begin position="12"/>
        <end position="35"/>
    </location>
</feature>
<gene>
    <name evidence="2" type="ORF">GJ744_000564</name>
</gene>
<evidence type="ECO:0000313" key="3">
    <source>
        <dbReference type="Proteomes" id="UP000606974"/>
    </source>
</evidence>
<proteinExistence type="predicted"/>
<dbReference type="OrthoDB" id="446723at2759"/>
<dbReference type="Gene3D" id="3.40.50.1820">
    <property type="entry name" value="alpha/beta hydrolase"/>
    <property type="match status" value="1"/>
</dbReference>
<keyword evidence="1" id="KW-0812">Transmembrane</keyword>
<keyword evidence="1" id="KW-0472">Membrane</keyword>
<dbReference type="EMBL" id="JAACFV010000104">
    <property type="protein sequence ID" value="KAF7505629.1"/>
    <property type="molecule type" value="Genomic_DNA"/>
</dbReference>
<comment type="caution">
    <text evidence="2">The sequence shown here is derived from an EMBL/GenBank/DDBJ whole genome shotgun (WGS) entry which is preliminary data.</text>
</comment>
<reference evidence="2" key="1">
    <citation type="submission" date="2020-02" db="EMBL/GenBank/DDBJ databases">
        <authorList>
            <person name="Palmer J.M."/>
        </authorList>
    </citation>
    <scope>NUCLEOTIDE SEQUENCE</scope>
    <source>
        <strain evidence="2">EPUS1.4</strain>
        <tissue evidence="2">Thallus</tissue>
    </source>
</reference>
<dbReference type="PANTHER" id="PTHR12277:SF81">
    <property type="entry name" value="PROTEIN ABHD13"/>
    <property type="match status" value="1"/>
</dbReference>
<dbReference type="SUPFAM" id="SSF53474">
    <property type="entry name" value="alpha/beta-Hydrolases"/>
    <property type="match status" value="1"/>
</dbReference>
<dbReference type="PANTHER" id="PTHR12277">
    <property type="entry name" value="ALPHA/BETA HYDROLASE DOMAIN-CONTAINING PROTEIN"/>
    <property type="match status" value="1"/>
</dbReference>
<keyword evidence="1" id="KW-1133">Transmembrane helix</keyword>
<organism evidence="2 3">
    <name type="scientific">Endocarpon pusillum</name>
    <dbReference type="NCBI Taxonomy" id="364733"/>
    <lineage>
        <taxon>Eukaryota</taxon>
        <taxon>Fungi</taxon>
        <taxon>Dikarya</taxon>
        <taxon>Ascomycota</taxon>
        <taxon>Pezizomycotina</taxon>
        <taxon>Eurotiomycetes</taxon>
        <taxon>Chaetothyriomycetidae</taxon>
        <taxon>Verrucariales</taxon>
        <taxon>Verrucariaceae</taxon>
        <taxon>Endocarpon</taxon>
    </lineage>
</organism>
<protein>
    <recommendedName>
        <fullName evidence="4">AB hydrolase-1 domain-containing protein</fullName>
    </recommendedName>
</protein>
<dbReference type="Proteomes" id="UP000606974">
    <property type="component" value="Unassembled WGS sequence"/>
</dbReference>
<name>A0A8H7E024_9EURO</name>
<keyword evidence="3" id="KW-1185">Reference proteome</keyword>
<accession>A0A8H7E024</accession>
<dbReference type="InterPro" id="IPR029058">
    <property type="entry name" value="AB_hydrolase_fold"/>
</dbReference>
<sequence length="263" mass="29003">MAIALAPIFKKAYYSLAVFGGLYLVFVFALTFPIIQRNALYAHNVNPTLWQDLSDVEAFGFLRYQVQPFTLSTPDNATLYAWHILPLHLAEGNCKRLLAQGDFKIKSSEEVLDTVAFQLLASDPNTHVVVNFHGNAGHLASSIRPFTYQRLLGLSSKTRPVHLIAFDYRGFGLSTGNPTEEGLLTDAETVLTFLTGLFPPQNQIQNPNHQISTLLIPPQNIIVTSQSLGTAISASLIHAWTLIHNLPPPRSLILTSPFSSLPN</sequence>
<evidence type="ECO:0008006" key="4">
    <source>
        <dbReference type="Google" id="ProtNLM"/>
    </source>
</evidence>